<proteinExistence type="predicted"/>
<dbReference type="InterPro" id="IPR029068">
    <property type="entry name" value="Glyas_Bleomycin-R_OHBP_Dase"/>
</dbReference>
<organism evidence="2 3">
    <name type="scientific">Chitinivorax tropicus</name>
    <dbReference type="NCBI Taxonomy" id="714531"/>
    <lineage>
        <taxon>Bacteria</taxon>
        <taxon>Pseudomonadati</taxon>
        <taxon>Pseudomonadota</taxon>
        <taxon>Betaproteobacteria</taxon>
        <taxon>Chitinivorax</taxon>
    </lineage>
</organism>
<protein>
    <recommendedName>
        <fullName evidence="1">VOC domain-containing protein</fullName>
    </recommendedName>
</protein>
<dbReference type="Gene3D" id="3.10.180.10">
    <property type="entry name" value="2,3-Dihydroxybiphenyl 1,2-Dioxygenase, domain 1"/>
    <property type="match status" value="1"/>
</dbReference>
<dbReference type="PANTHER" id="PTHR33993:SF2">
    <property type="entry name" value="VOC DOMAIN-CONTAINING PROTEIN"/>
    <property type="match status" value="1"/>
</dbReference>
<accession>A0A840ML04</accession>
<sequence>MNNPVGWFEIYVQDMARARAFYSAVFDVELSKLDTPEFDMYAFPMEQEKYGATGALVHVSGVPSGGNSVLVYFHCEDCSVEAAKAEAAGGRVERPKMSIGQYGFVAMVIDTEGNMIGLHSMQ</sequence>
<feature type="domain" description="VOC" evidence="1">
    <location>
        <begin position="4"/>
        <end position="121"/>
    </location>
</feature>
<evidence type="ECO:0000313" key="3">
    <source>
        <dbReference type="Proteomes" id="UP000575898"/>
    </source>
</evidence>
<dbReference type="InterPro" id="IPR004360">
    <property type="entry name" value="Glyas_Fos-R_dOase_dom"/>
</dbReference>
<reference evidence="2 3" key="1">
    <citation type="submission" date="2020-08" db="EMBL/GenBank/DDBJ databases">
        <title>Genomic Encyclopedia of Type Strains, Phase IV (KMG-IV): sequencing the most valuable type-strain genomes for metagenomic binning, comparative biology and taxonomic classification.</title>
        <authorList>
            <person name="Goeker M."/>
        </authorList>
    </citation>
    <scope>NUCLEOTIDE SEQUENCE [LARGE SCALE GENOMIC DNA]</scope>
    <source>
        <strain evidence="2 3">DSM 27165</strain>
    </source>
</reference>
<name>A0A840ML04_9PROT</name>
<dbReference type="InterPro" id="IPR037523">
    <property type="entry name" value="VOC_core"/>
</dbReference>
<dbReference type="PANTHER" id="PTHR33993">
    <property type="entry name" value="GLYOXALASE-RELATED"/>
    <property type="match status" value="1"/>
</dbReference>
<dbReference type="AlphaFoldDB" id="A0A840ML04"/>
<dbReference type="CDD" id="cd07247">
    <property type="entry name" value="SgaA_N_like"/>
    <property type="match status" value="1"/>
</dbReference>
<gene>
    <name evidence="2" type="ORF">HNQ59_001089</name>
</gene>
<keyword evidence="3" id="KW-1185">Reference proteome</keyword>
<dbReference type="EMBL" id="JACHHY010000005">
    <property type="protein sequence ID" value="MBB5017819.1"/>
    <property type="molecule type" value="Genomic_DNA"/>
</dbReference>
<comment type="caution">
    <text evidence="2">The sequence shown here is derived from an EMBL/GenBank/DDBJ whole genome shotgun (WGS) entry which is preliminary data.</text>
</comment>
<dbReference type="RefSeq" id="WP_184036185.1">
    <property type="nucleotide sequence ID" value="NZ_JACHHY010000005.1"/>
</dbReference>
<dbReference type="Pfam" id="PF00903">
    <property type="entry name" value="Glyoxalase"/>
    <property type="match status" value="1"/>
</dbReference>
<dbReference type="Proteomes" id="UP000575898">
    <property type="component" value="Unassembled WGS sequence"/>
</dbReference>
<dbReference type="SUPFAM" id="SSF54593">
    <property type="entry name" value="Glyoxalase/Bleomycin resistance protein/Dihydroxybiphenyl dioxygenase"/>
    <property type="match status" value="1"/>
</dbReference>
<evidence type="ECO:0000259" key="1">
    <source>
        <dbReference type="PROSITE" id="PS51819"/>
    </source>
</evidence>
<evidence type="ECO:0000313" key="2">
    <source>
        <dbReference type="EMBL" id="MBB5017819.1"/>
    </source>
</evidence>
<dbReference type="PROSITE" id="PS51819">
    <property type="entry name" value="VOC"/>
    <property type="match status" value="1"/>
</dbReference>
<dbReference type="InterPro" id="IPR052164">
    <property type="entry name" value="Anthracycline_SecMetBiosynth"/>
</dbReference>